<evidence type="ECO:0000256" key="3">
    <source>
        <dbReference type="ARBA" id="ARBA00023038"/>
    </source>
</evidence>
<dbReference type="AlphaFoldDB" id="A0A667YU62"/>
<dbReference type="Pfam" id="PF00412">
    <property type="entry name" value="LIM"/>
    <property type="match status" value="1"/>
</dbReference>
<feature type="compositionally biased region" description="Low complexity" evidence="5">
    <location>
        <begin position="43"/>
        <end position="57"/>
    </location>
</feature>
<organism evidence="7 8">
    <name type="scientific">Myripristis murdjan</name>
    <name type="common">pinecone soldierfish</name>
    <dbReference type="NCBI Taxonomy" id="586833"/>
    <lineage>
        <taxon>Eukaryota</taxon>
        <taxon>Metazoa</taxon>
        <taxon>Chordata</taxon>
        <taxon>Craniata</taxon>
        <taxon>Vertebrata</taxon>
        <taxon>Euteleostomi</taxon>
        <taxon>Actinopterygii</taxon>
        <taxon>Neopterygii</taxon>
        <taxon>Teleostei</taxon>
        <taxon>Neoteleostei</taxon>
        <taxon>Acanthomorphata</taxon>
        <taxon>Holocentriformes</taxon>
        <taxon>Holocentridae</taxon>
        <taxon>Myripristis</taxon>
    </lineage>
</organism>
<keyword evidence="2 4" id="KW-0862">Zinc</keyword>
<evidence type="ECO:0000256" key="4">
    <source>
        <dbReference type="PROSITE-ProRule" id="PRU00125"/>
    </source>
</evidence>
<dbReference type="GO" id="GO:0046872">
    <property type="term" value="F:metal ion binding"/>
    <property type="evidence" value="ECO:0007669"/>
    <property type="project" value="UniProtKB-KW"/>
</dbReference>
<keyword evidence="3 4" id="KW-0440">LIM domain</keyword>
<feature type="region of interest" description="Disordered" evidence="5">
    <location>
        <begin position="34"/>
        <end position="73"/>
    </location>
</feature>
<reference evidence="7" key="2">
    <citation type="submission" date="2025-08" db="UniProtKB">
        <authorList>
            <consortium name="Ensembl"/>
        </authorList>
    </citation>
    <scope>IDENTIFICATION</scope>
</reference>
<dbReference type="Gene3D" id="2.10.110.10">
    <property type="entry name" value="Cysteine Rich Protein"/>
    <property type="match status" value="1"/>
</dbReference>
<feature type="compositionally biased region" description="Polar residues" evidence="5">
    <location>
        <begin position="59"/>
        <end position="72"/>
    </location>
</feature>
<feature type="domain" description="LIM zinc-binding" evidence="6">
    <location>
        <begin position="151"/>
        <end position="211"/>
    </location>
</feature>
<evidence type="ECO:0000313" key="7">
    <source>
        <dbReference type="Ensembl" id="ENSMMDP00005031447.1"/>
    </source>
</evidence>
<dbReference type="Proteomes" id="UP000472263">
    <property type="component" value="Chromosome 20"/>
</dbReference>
<reference evidence="7" key="1">
    <citation type="submission" date="2019-06" db="EMBL/GenBank/DDBJ databases">
        <authorList>
            <consortium name="Wellcome Sanger Institute Data Sharing"/>
        </authorList>
    </citation>
    <scope>NUCLEOTIDE SEQUENCE [LARGE SCALE GENOMIC DNA]</scope>
</reference>
<evidence type="ECO:0000256" key="1">
    <source>
        <dbReference type="ARBA" id="ARBA00022723"/>
    </source>
</evidence>
<dbReference type="PROSITE" id="PS50023">
    <property type="entry name" value="LIM_DOMAIN_2"/>
    <property type="match status" value="1"/>
</dbReference>
<dbReference type="PANTHER" id="PTHR24206">
    <property type="entry name" value="OS06G0237300 PROTEIN"/>
    <property type="match status" value="1"/>
</dbReference>
<accession>A0A667YU62</accession>
<dbReference type="Ensembl" id="ENSMMDT00005032162.1">
    <property type="protein sequence ID" value="ENSMMDP00005031447.1"/>
    <property type="gene ID" value="ENSMMDG00005014842.1"/>
</dbReference>
<evidence type="ECO:0000256" key="2">
    <source>
        <dbReference type="ARBA" id="ARBA00022833"/>
    </source>
</evidence>
<protein>
    <recommendedName>
        <fullName evidence="6">LIM zinc-binding domain-containing protein</fullName>
    </recommendedName>
</protein>
<dbReference type="PROSITE" id="PS00478">
    <property type="entry name" value="LIM_DOMAIN_1"/>
    <property type="match status" value="1"/>
</dbReference>
<keyword evidence="8" id="KW-1185">Reference proteome</keyword>
<dbReference type="SUPFAM" id="SSF57716">
    <property type="entry name" value="Glucocorticoid receptor-like (DNA-binding domain)"/>
    <property type="match status" value="2"/>
</dbReference>
<evidence type="ECO:0000313" key="8">
    <source>
        <dbReference type="Proteomes" id="UP000472263"/>
    </source>
</evidence>
<reference evidence="7" key="3">
    <citation type="submission" date="2025-09" db="UniProtKB">
        <authorList>
            <consortium name="Ensembl"/>
        </authorList>
    </citation>
    <scope>IDENTIFICATION</scope>
</reference>
<proteinExistence type="predicted"/>
<keyword evidence="1 4" id="KW-0479">Metal-binding</keyword>
<sequence length="243" mass="26711">MDIEEAIKKALYSVSTLKSESDIAGLSGLFKESLGTVQGSPPSGNIRKISIGSSRSKAPQAQGSPTIQQATSLPAGPCAGLDVPFGKPQAGPPSSPAFISIQSAARKKDKSPALPQDTRTCLTCQHSPKTEEKFRTTKTLRCNGFQPSCQDLCSACSKPVYPMEKIAADKYIFHKTCFCCKQCKKKLSMYSYAPLCGDFYCIFHYQQLFRRRGNYDEGFGRTQHKDRWLLKKTVNMGPDESEA</sequence>
<dbReference type="SMART" id="SM00132">
    <property type="entry name" value="LIM"/>
    <property type="match status" value="1"/>
</dbReference>
<dbReference type="InterPro" id="IPR001781">
    <property type="entry name" value="Znf_LIM"/>
</dbReference>
<evidence type="ECO:0000256" key="5">
    <source>
        <dbReference type="SAM" id="MobiDB-lite"/>
    </source>
</evidence>
<evidence type="ECO:0000259" key="6">
    <source>
        <dbReference type="PROSITE" id="PS50023"/>
    </source>
</evidence>
<dbReference type="InParanoid" id="A0A667YU62"/>
<dbReference type="GeneTree" id="ENSGT00940000158377"/>
<name>A0A667YU62_9TELE</name>